<evidence type="ECO:0000313" key="1">
    <source>
        <dbReference type="EMBL" id="AKK09033.1"/>
    </source>
</evidence>
<accession>A0A0G3HAT6</accession>
<evidence type="ECO:0000313" key="2">
    <source>
        <dbReference type="Proteomes" id="UP000035540"/>
    </source>
</evidence>
<proteinExistence type="predicted"/>
<protein>
    <submittedName>
        <fullName evidence="1">Uncharacterized protein</fullName>
    </submittedName>
</protein>
<dbReference type="Proteomes" id="UP000035540">
    <property type="component" value="Chromosome"/>
</dbReference>
<dbReference type="STRING" id="136857.CTEST_08015"/>
<dbReference type="PATRIC" id="fig|136857.5.peg.1593"/>
<gene>
    <name evidence="1" type="ORF">CTEST_08015</name>
</gene>
<name>A0A0G3HAT6_9CORY</name>
<dbReference type="AlphaFoldDB" id="A0A0G3HAT6"/>
<dbReference type="OrthoDB" id="5139616at2"/>
<organism evidence="1 2">
    <name type="scientific">Corynebacterium testudinoris</name>
    <dbReference type="NCBI Taxonomy" id="136857"/>
    <lineage>
        <taxon>Bacteria</taxon>
        <taxon>Bacillati</taxon>
        <taxon>Actinomycetota</taxon>
        <taxon>Actinomycetes</taxon>
        <taxon>Mycobacteriales</taxon>
        <taxon>Corynebacteriaceae</taxon>
        <taxon>Corynebacterium</taxon>
    </lineage>
</organism>
<reference evidence="1 2" key="1">
    <citation type="journal article" date="2015" name="Genome Announc.">
        <title>Complete Genome Sequence of the Type Strain Corynebacterium testudinoris DSM 44614, Recovered from Necrotic Lesions in the Mouth of a Tortoise.</title>
        <authorList>
            <person name="Ruckert C."/>
            <person name="Kriete M."/>
            <person name="Jaenicke S."/>
            <person name="Winkler A."/>
            <person name="Tauch A."/>
        </authorList>
    </citation>
    <scope>NUCLEOTIDE SEQUENCE [LARGE SCALE GENOMIC DNA]</scope>
    <source>
        <strain evidence="1 2">DSM 44614</strain>
    </source>
</reference>
<sequence length="236" mass="25965">MEFKNGVAAFDPVTLRIAAEQLPVVNLPEVVDGELPHLLAGLAVVEVTPFAVTCTIDTGLMNWDATRESFNGYRGGSYEGVLVQDAMVAEVGEVSLARAPMLLGDNQVWAWFAELPIETQEELDAWAIVAGVRGWMRRFPSKARVSPIQVPAQKVNYEAFVKGLDRSTRQKITLDLDERGARVEAETIIIRSAMHAPQQPVVLGENGPVLVWFSEENSPMPFAIVYTEADAWLTKA</sequence>
<reference evidence="2" key="2">
    <citation type="submission" date="2015-05" db="EMBL/GenBank/DDBJ databases">
        <title>Complete genome sequence of Corynebacterium testudinoris DSM 44614, recovered from necrotic lesions in the mouth of a tortoise.</title>
        <authorList>
            <person name="Ruckert C."/>
            <person name="Albersmeier A."/>
            <person name="Winkler A."/>
            <person name="Tauch A."/>
        </authorList>
    </citation>
    <scope>NUCLEOTIDE SEQUENCE [LARGE SCALE GENOMIC DNA]</scope>
    <source>
        <strain evidence="2">DSM 44614</strain>
    </source>
</reference>
<dbReference type="KEGG" id="cted:CTEST_08015"/>
<dbReference type="RefSeq" id="WP_047253289.1">
    <property type="nucleotide sequence ID" value="NZ_CP011545.1"/>
</dbReference>
<dbReference type="EMBL" id="CP011545">
    <property type="protein sequence ID" value="AKK09033.1"/>
    <property type="molecule type" value="Genomic_DNA"/>
</dbReference>
<keyword evidence="2" id="KW-1185">Reference proteome</keyword>